<proteinExistence type="predicted"/>
<reference evidence="1" key="1">
    <citation type="submission" date="2016-09" db="EMBL/GenBank/DDBJ databases">
        <authorList>
            <person name="Capua I."/>
            <person name="De Benedictis P."/>
            <person name="Joannis T."/>
            <person name="Lombin L.H."/>
            <person name="Cattoli G."/>
        </authorList>
    </citation>
    <scope>NUCLEOTIDE SEQUENCE</scope>
    <source>
        <strain evidence="1">B9</strain>
    </source>
</reference>
<accession>A0A1K0J5N3</accession>
<protein>
    <submittedName>
        <fullName evidence="1">Uncharacterized protein</fullName>
    </submittedName>
</protein>
<dbReference type="AlphaFoldDB" id="A0A1K0J5N3"/>
<name>A0A1K0J5N3_CUPNE</name>
<sequence>MTNPGQPAQMAHPKGLMNPGLSRVIRANRTPFVWTDVRTPDYPDTSIVLELNRATQY</sequence>
<organism evidence="1">
    <name type="scientific">Cupriavidus necator</name>
    <name type="common">Alcaligenes eutrophus</name>
    <name type="synonym">Ralstonia eutropha</name>
    <dbReference type="NCBI Taxonomy" id="106590"/>
    <lineage>
        <taxon>Bacteria</taxon>
        <taxon>Pseudomonadati</taxon>
        <taxon>Pseudomonadota</taxon>
        <taxon>Betaproteobacteria</taxon>
        <taxon>Burkholderiales</taxon>
        <taxon>Burkholderiaceae</taxon>
        <taxon>Cupriavidus</taxon>
    </lineage>
</organism>
<dbReference type="EMBL" id="FMSH01000084">
    <property type="protein sequence ID" value="SCU74370.1"/>
    <property type="molecule type" value="Genomic_DNA"/>
</dbReference>
<evidence type="ECO:0000313" key="1">
    <source>
        <dbReference type="EMBL" id="SCU74370.1"/>
    </source>
</evidence>
<gene>
    <name evidence="1" type="ORF">CNECB9_1740005</name>
</gene>